<dbReference type="Pfam" id="PF00486">
    <property type="entry name" value="Trans_reg_C"/>
    <property type="match status" value="1"/>
</dbReference>
<evidence type="ECO:0000256" key="5">
    <source>
        <dbReference type="ARBA" id="ARBA00023163"/>
    </source>
</evidence>
<evidence type="ECO:0000259" key="9">
    <source>
        <dbReference type="PROSITE" id="PS51755"/>
    </source>
</evidence>
<evidence type="ECO:0000256" key="3">
    <source>
        <dbReference type="ARBA" id="ARBA00023015"/>
    </source>
</evidence>
<dbReference type="CDD" id="cd00383">
    <property type="entry name" value="trans_reg_C"/>
    <property type="match status" value="1"/>
</dbReference>
<keyword evidence="4 7" id="KW-0238">DNA-binding</keyword>
<dbReference type="SMART" id="SM00862">
    <property type="entry name" value="Trans_reg_C"/>
    <property type="match status" value="1"/>
</dbReference>
<organism evidence="10 11">
    <name type="scientific">Sporomusa malonica</name>
    <dbReference type="NCBI Taxonomy" id="112901"/>
    <lineage>
        <taxon>Bacteria</taxon>
        <taxon>Bacillati</taxon>
        <taxon>Bacillota</taxon>
        <taxon>Negativicutes</taxon>
        <taxon>Selenomonadales</taxon>
        <taxon>Sporomusaceae</taxon>
        <taxon>Sporomusa</taxon>
    </lineage>
</organism>
<dbReference type="InterPro" id="IPR001867">
    <property type="entry name" value="OmpR/PhoB-type_DNA-bd"/>
</dbReference>
<proteinExistence type="predicted"/>
<evidence type="ECO:0000256" key="7">
    <source>
        <dbReference type="PROSITE-ProRule" id="PRU01091"/>
    </source>
</evidence>
<dbReference type="PROSITE" id="PS51755">
    <property type="entry name" value="OMPR_PHOB"/>
    <property type="match status" value="1"/>
</dbReference>
<dbReference type="Gene3D" id="3.40.50.2300">
    <property type="match status" value="1"/>
</dbReference>
<dbReference type="RefSeq" id="WP_176215376.1">
    <property type="nucleotide sequence ID" value="NZ_CP155572.1"/>
</dbReference>
<evidence type="ECO:0000256" key="1">
    <source>
        <dbReference type="ARBA" id="ARBA00022553"/>
    </source>
</evidence>
<keyword evidence="11" id="KW-1185">Reference proteome</keyword>
<dbReference type="GO" id="GO:0032993">
    <property type="term" value="C:protein-DNA complex"/>
    <property type="evidence" value="ECO:0007669"/>
    <property type="project" value="TreeGrafter"/>
</dbReference>
<feature type="DNA-binding region" description="OmpR/PhoB-type" evidence="7">
    <location>
        <begin position="131"/>
        <end position="230"/>
    </location>
</feature>
<accession>A0A1W1Z5Q7</accession>
<dbReference type="InterPro" id="IPR039420">
    <property type="entry name" value="WalR-like"/>
</dbReference>
<dbReference type="GO" id="GO:0005829">
    <property type="term" value="C:cytosol"/>
    <property type="evidence" value="ECO:0007669"/>
    <property type="project" value="TreeGrafter"/>
</dbReference>
<evidence type="ECO:0000256" key="6">
    <source>
        <dbReference type="PROSITE-ProRule" id="PRU00169"/>
    </source>
</evidence>
<evidence type="ECO:0000313" key="11">
    <source>
        <dbReference type="Proteomes" id="UP000192738"/>
    </source>
</evidence>
<dbReference type="InterPro" id="IPR011006">
    <property type="entry name" value="CheY-like_superfamily"/>
</dbReference>
<keyword evidence="2" id="KW-0902">Two-component regulatory system</keyword>
<reference evidence="10 11" key="1">
    <citation type="submission" date="2017-04" db="EMBL/GenBank/DDBJ databases">
        <authorList>
            <person name="Afonso C.L."/>
            <person name="Miller P.J."/>
            <person name="Scott M.A."/>
            <person name="Spackman E."/>
            <person name="Goraichik I."/>
            <person name="Dimitrov K.M."/>
            <person name="Suarez D.L."/>
            <person name="Swayne D.E."/>
        </authorList>
    </citation>
    <scope>NUCLEOTIDE SEQUENCE [LARGE SCALE GENOMIC DNA]</scope>
    <source>
        <strain evidence="10 11">DSM 5090</strain>
    </source>
</reference>
<dbReference type="InterPro" id="IPR001789">
    <property type="entry name" value="Sig_transdc_resp-reg_receiver"/>
</dbReference>
<dbReference type="Proteomes" id="UP000192738">
    <property type="component" value="Unassembled WGS sequence"/>
</dbReference>
<sequence>MQRTNQFSVLLVTKDLGMAKVLKTFLENDYFCLYRTATGDETLQLLTTWKPDIIILDIVLPDLDGWEVLTQIKEKMDVPIIVVGENGKESERPKALAAGADDYLLKPFSCRDIEERAKVILRQETSKPKPSEIFQAGDLAINLENFQVTYKGRDITLTLTEFRILGMLVLHSEQTLNRADIIEMIWGKNLKGTTRSIDAHIHSLRRKLAKNMGEHEFIQTVHGVGYRFASANKLRDSTSGIL</sequence>
<dbReference type="GO" id="GO:0000976">
    <property type="term" value="F:transcription cis-regulatory region binding"/>
    <property type="evidence" value="ECO:0007669"/>
    <property type="project" value="TreeGrafter"/>
</dbReference>
<dbReference type="PROSITE" id="PS50110">
    <property type="entry name" value="RESPONSE_REGULATORY"/>
    <property type="match status" value="1"/>
</dbReference>
<feature type="domain" description="Response regulatory" evidence="8">
    <location>
        <begin position="8"/>
        <end position="121"/>
    </location>
</feature>
<dbReference type="SUPFAM" id="SSF52172">
    <property type="entry name" value="CheY-like"/>
    <property type="match status" value="1"/>
</dbReference>
<dbReference type="CDD" id="cd17574">
    <property type="entry name" value="REC_OmpR"/>
    <property type="match status" value="1"/>
</dbReference>
<feature type="domain" description="OmpR/PhoB-type" evidence="9">
    <location>
        <begin position="131"/>
        <end position="230"/>
    </location>
</feature>
<name>A0A1W1Z5Q7_9FIRM</name>
<dbReference type="Pfam" id="PF00072">
    <property type="entry name" value="Response_reg"/>
    <property type="match status" value="1"/>
</dbReference>
<protein>
    <submittedName>
        <fullName evidence="10">DNA-binding response regulator, OmpR family, contains REC and winged-helix (WHTH) domain</fullName>
    </submittedName>
</protein>
<dbReference type="PANTHER" id="PTHR48111">
    <property type="entry name" value="REGULATOR OF RPOS"/>
    <property type="match status" value="1"/>
</dbReference>
<keyword evidence="5" id="KW-0804">Transcription</keyword>
<keyword evidence="1 6" id="KW-0597">Phosphoprotein</keyword>
<evidence type="ECO:0000313" key="10">
    <source>
        <dbReference type="EMBL" id="SMC43632.1"/>
    </source>
</evidence>
<dbReference type="AlphaFoldDB" id="A0A1W1Z5Q7"/>
<feature type="modified residue" description="4-aspartylphosphate" evidence="6">
    <location>
        <position position="57"/>
    </location>
</feature>
<evidence type="ECO:0000259" key="8">
    <source>
        <dbReference type="PROSITE" id="PS50110"/>
    </source>
</evidence>
<evidence type="ECO:0000256" key="2">
    <source>
        <dbReference type="ARBA" id="ARBA00023012"/>
    </source>
</evidence>
<evidence type="ECO:0000256" key="4">
    <source>
        <dbReference type="ARBA" id="ARBA00023125"/>
    </source>
</evidence>
<gene>
    <name evidence="10" type="ORF">SAMN04488500_1037</name>
</gene>
<dbReference type="Gene3D" id="1.10.10.10">
    <property type="entry name" value="Winged helix-like DNA-binding domain superfamily/Winged helix DNA-binding domain"/>
    <property type="match status" value="1"/>
</dbReference>
<dbReference type="EMBL" id="FWXI01000003">
    <property type="protein sequence ID" value="SMC43632.1"/>
    <property type="molecule type" value="Genomic_DNA"/>
</dbReference>
<dbReference type="SMART" id="SM00448">
    <property type="entry name" value="REC"/>
    <property type="match status" value="1"/>
</dbReference>
<dbReference type="InterPro" id="IPR036388">
    <property type="entry name" value="WH-like_DNA-bd_sf"/>
</dbReference>
<dbReference type="GO" id="GO:0006355">
    <property type="term" value="P:regulation of DNA-templated transcription"/>
    <property type="evidence" value="ECO:0007669"/>
    <property type="project" value="InterPro"/>
</dbReference>
<dbReference type="GO" id="GO:0000156">
    <property type="term" value="F:phosphorelay response regulator activity"/>
    <property type="evidence" value="ECO:0007669"/>
    <property type="project" value="TreeGrafter"/>
</dbReference>
<keyword evidence="3" id="KW-0805">Transcription regulation</keyword>
<dbReference type="PANTHER" id="PTHR48111:SF1">
    <property type="entry name" value="TWO-COMPONENT RESPONSE REGULATOR ORR33"/>
    <property type="match status" value="1"/>
</dbReference>
<dbReference type="STRING" id="112901.SAMN04488500_1037"/>